<dbReference type="Proteomes" id="UP000092445">
    <property type="component" value="Unassembled WGS sequence"/>
</dbReference>
<dbReference type="VEuPathDB" id="VectorBase:GPAI029527"/>
<evidence type="ECO:0000313" key="1">
    <source>
        <dbReference type="EnsemblMetazoa" id="GPAI029527-PA"/>
    </source>
</evidence>
<proteinExistence type="predicted"/>
<evidence type="ECO:0000313" key="2">
    <source>
        <dbReference type="Proteomes" id="UP000092445"/>
    </source>
</evidence>
<reference evidence="1" key="2">
    <citation type="submission" date="2020-05" db="UniProtKB">
        <authorList>
            <consortium name="EnsemblMetazoa"/>
        </authorList>
    </citation>
    <scope>IDENTIFICATION</scope>
    <source>
        <strain evidence="1">IAEA</strain>
    </source>
</reference>
<reference evidence="2" key="1">
    <citation type="submission" date="2014-03" db="EMBL/GenBank/DDBJ databases">
        <authorList>
            <person name="Aksoy S."/>
            <person name="Warren W."/>
            <person name="Wilson R.K."/>
        </authorList>
    </citation>
    <scope>NUCLEOTIDE SEQUENCE [LARGE SCALE GENOMIC DNA]</scope>
    <source>
        <strain evidence="2">IAEA</strain>
    </source>
</reference>
<keyword evidence="2" id="KW-1185">Reference proteome</keyword>
<sequence>MKAVLKQRIKETPAGMGHQSDLSVPTLESVYGRLEKCKRELKTIKTFHNATIKIEQEKMHRNKEDLFELRKRYKAMVLEEIEMKRKRWCPCGKEALERHLQISGKVCVTNGTGDDISVLRSVTTVGLANIPYMIPNISKSFSGSTRMVGFSLICAIIKIKLL</sequence>
<dbReference type="EnsemblMetazoa" id="GPAI029527-RA">
    <property type="protein sequence ID" value="GPAI029527-PA"/>
    <property type="gene ID" value="GPAI029527"/>
</dbReference>
<dbReference type="AlphaFoldDB" id="A0A1A9ZZ89"/>
<name>A0A1A9ZZ89_GLOPL</name>
<accession>A0A1A9ZZ89</accession>
<organism evidence="1 2">
    <name type="scientific">Glossina pallidipes</name>
    <name type="common">Tsetse fly</name>
    <dbReference type="NCBI Taxonomy" id="7398"/>
    <lineage>
        <taxon>Eukaryota</taxon>
        <taxon>Metazoa</taxon>
        <taxon>Ecdysozoa</taxon>
        <taxon>Arthropoda</taxon>
        <taxon>Hexapoda</taxon>
        <taxon>Insecta</taxon>
        <taxon>Pterygota</taxon>
        <taxon>Neoptera</taxon>
        <taxon>Endopterygota</taxon>
        <taxon>Diptera</taxon>
        <taxon>Brachycera</taxon>
        <taxon>Muscomorpha</taxon>
        <taxon>Hippoboscoidea</taxon>
        <taxon>Glossinidae</taxon>
        <taxon>Glossina</taxon>
    </lineage>
</organism>
<protein>
    <submittedName>
        <fullName evidence="1">Uncharacterized protein</fullName>
    </submittedName>
</protein>